<comment type="caution">
    <text evidence="2">The sequence shown here is derived from an EMBL/GenBank/DDBJ whole genome shotgun (WGS) entry which is preliminary data.</text>
</comment>
<dbReference type="Proteomes" id="UP000249757">
    <property type="component" value="Unassembled WGS sequence"/>
</dbReference>
<feature type="region of interest" description="Disordered" evidence="1">
    <location>
        <begin position="419"/>
        <end position="498"/>
    </location>
</feature>
<evidence type="ECO:0000313" key="3">
    <source>
        <dbReference type="Proteomes" id="UP000249757"/>
    </source>
</evidence>
<organism evidence="2 3">
    <name type="scientific">Pyrenophora tritici-repentis</name>
    <dbReference type="NCBI Taxonomy" id="45151"/>
    <lineage>
        <taxon>Eukaryota</taxon>
        <taxon>Fungi</taxon>
        <taxon>Dikarya</taxon>
        <taxon>Ascomycota</taxon>
        <taxon>Pezizomycotina</taxon>
        <taxon>Dothideomycetes</taxon>
        <taxon>Pleosporomycetidae</taxon>
        <taxon>Pleosporales</taxon>
        <taxon>Pleosporineae</taxon>
        <taxon>Pleosporaceae</taxon>
        <taxon>Pyrenophora</taxon>
    </lineage>
</organism>
<keyword evidence="3" id="KW-1185">Reference proteome</keyword>
<feature type="compositionally biased region" description="Basic and acidic residues" evidence="1">
    <location>
        <begin position="428"/>
        <end position="447"/>
    </location>
</feature>
<feature type="region of interest" description="Disordered" evidence="1">
    <location>
        <begin position="219"/>
        <end position="309"/>
    </location>
</feature>
<evidence type="ECO:0000256" key="1">
    <source>
        <dbReference type="SAM" id="MobiDB-lite"/>
    </source>
</evidence>
<feature type="compositionally biased region" description="Low complexity" evidence="1">
    <location>
        <begin position="226"/>
        <end position="246"/>
    </location>
</feature>
<feature type="region of interest" description="Disordered" evidence="1">
    <location>
        <begin position="380"/>
        <end position="400"/>
    </location>
</feature>
<dbReference type="AlphaFoldDB" id="A0A922NAB2"/>
<dbReference type="EMBL" id="NRDI02000008">
    <property type="protein sequence ID" value="KAI1514219.1"/>
    <property type="molecule type" value="Genomic_DNA"/>
</dbReference>
<accession>A0A922NAB2</accession>
<feature type="compositionally biased region" description="Low complexity" evidence="1">
    <location>
        <begin position="450"/>
        <end position="469"/>
    </location>
</feature>
<reference evidence="3" key="1">
    <citation type="journal article" date="2022" name="Microb. Genom.">
        <title>A global pangenome for the wheat fungal pathogen Pyrenophora tritici-repentis and prediction of effector protein structural homology.</title>
        <authorList>
            <person name="Moolhuijzen P.M."/>
            <person name="See P.T."/>
            <person name="Shi G."/>
            <person name="Powell H.R."/>
            <person name="Cockram J."/>
            <person name="Jorgensen L.N."/>
            <person name="Benslimane H."/>
            <person name="Strelkov S.E."/>
            <person name="Turner J."/>
            <person name="Liu Z."/>
            <person name="Moffat C.S."/>
        </authorList>
    </citation>
    <scope>NUCLEOTIDE SEQUENCE [LARGE SCALE GENOMIC DNA]</scope>
</reference>
<feature type="region of interest" description="Disordered" evidence="1">
    <location>
        <begin position="691"/>
        <end position="761"/>
    </location>
</feature>
<evidence type="ECO:0000313" key="2">
    <source>
        <dbReference type="EMBL" id="KAI1514219.1"/>
    </source>
</evidence>
<feature type="compositionally biased region" description="Basic and acidic residues" evidence="1">
    <location>
        <begin position="470"/>
        <end position="498"/>
    </location>
</feature>
<feature type="compositionally biased region" description="Basic and acidic residues" evidence="1">
    <location>
        <begin position="736"/>
        <end position="761"/>
    </location>
</feature>
<proteinExistence type="predicted"/>
<name>A0A922NAB2_9PLEO</name>
<protein>
    <submittedName>
        <fullName evidence="2">Uncharacterized protein</fullName>
    </submittedName>
</protein>
<feature type="compositionally biased region" description="Polar residues" evidence="1">
    <location>
        <begin position="272"/>
        <end position="292"/>
    </location>
</feature>
<sequence>MSEVAVCKVEIEISTPRRYLVFLISTDALLLKERKPPSFRQLFINRHTFRSQVPDIVNMPRSKKPVVESDLPELQSPTPLQPQTLRGRISVTFNTILAAFPARRGTPQREPVRRSRTAPVPECESVLQLGSGIGQSPNNTQTPSTQTQIPLISVSEEPCPYDPTVYHSFPGIERSRCNFCGMRPPKSRSSTPCNDCRSRSPFSHMKLILQRRSGTEIELQMPTNGPSPHLSHSSSSSVESPRIVPPDIAAKRIGNPPRRASLPVPRPGAINTLLQPPSTGRTSHSLRQNTTLDTHKPRPKSALATHEVRPTSPKLHYIHGLPNSKAYPYVYKREVTHHLAAVRAGSPSPLADFALAAQTRTSVNMTTDYSETVYYGSRMSSAFSPTPEQHRSRQPRRGNVVVEQTANRDGYVVTEHPHLHQQAGIQQHVDHSNGHRRRAPEQQERSRTASRPQPDTSSRTRSTSTGSEPSTDRQTPEPEHCSGEDLRPRLRGGDGGRDEDFHTPSCGLTLKQLLLTCHRPNYRYSTNSIIIDETLQPARVPDASQIAQAIQKTQGTARLPRNLLRKSNPHAILRTTQVELCTGNIATTYSECTPPIQTPRFHHLPISSPPQHYPAASPTNPHTLAILTLRGGASTPSTLSDDSPLPSTLFWLAGGRGPPITTRSWKRQRPKKRMGGLFGKLIYGTRAGTLYEGKKEGGGEGDAGSAKESVGEGSQKGDSSSAEEGKEAEADGSDAGSKKEEADAEAVPDKSEDAAKEGDGA</sequence>
<gene>
    <name evidence="2" type="ORF">Ptr86124_006849</name>
</gene>